<feature type="compositionally biased region" description="Polar residues" evidence="6">
    <location>
        <begin position="194"/>
        <end position="217"/>
    </location>
</feature>
<evidence type="ECO:0000313" key="9">
    <source>
        <dbReference type="Proteomes" id="UP001334248"/>
    </source>
</evidence>
<feature type="domain" description="C2H2-type" evidence="7">
    <location>
        <begin position="67"/>
        <end position="94"/>
    </location>
</feature>
<dbReference type="SUPFAM" id="SSF57667">
    <property type="entry name" value="beta-beta-alpha zinc fingers"/>
    <property type="match status" value="2"/>
</dbReference>
<feature type="compositionally biased region" description="Polar residues" evidence="6">
    <location>
        <begin position="315"/>
        <end position="325"/>
    </location>
</feature>
<proteinExistence type="predicted"/>
<keyword evidence="4" id="KW-0862">Zinc</keyword>
<comment type="caution">
    <text evidence="8">The sequence shown here is derived from an EMBL/GenBank/DDBJ whole genome shotgun (WGS) entry which is preliminary data.</text>
</comment>
<keyword evidence="3 5" id="KW-0863">Zinc-finger</keyword>
<evidence type="ECO:0000256" key="1">
    <source>
        <dbReference type="ARBA" id="ARBA00022723"/>
    </source>
</evidence>
<dbReference type="Pfam" id="PF00096">
    <property type="entry name" value="zf-C2H2"/>
    <property type="match status" value="4"/>
</dbReference>
<dbReference type="PROSITE" id="PS50157">
    <property type="entry name" value="ZINC_FINGER_C2H2_2"/>
    <property type="match status" value="4"/>
</dbReference>
<evidence type="ECO:0000256" key="5">
    <source>
        <dbReference type="PROSITE-ProRule" id="PRU00042"/>
    </source>
</evidence>
<evidence type="ECO:0000256" key="2">
    <source>
        <dbReference type="ARBA" id="ARBA00022737"/>
    </source>
</evidence>
<dbReference type="PROSITE" id="PS00028">
    <property type="entry name" value="ZINC_FINGER_C2H2_1"/>
    <property type="match status" value="4"/>
</dbReference>
<evidence type="ECO:0000313" key="8">
    <source>
        <dbReference type="EMBL" id="KAK5944122.1"/>
    </source>
</evidence>
<feature type="domain" description="C2H2-type" evidence="7">
    <location>
        <begin position="153"/>
        <end position="182"/>
    </location>
</feature>
<sequence length="413" mass="46074">MNHNGGIGHHAQQYRIPQSTAMHYPHLHHNQQSQMMQSNISPISAHSPTDMEDGSPKSKAEPAVKSFNCTTCNKAFARRSDLARHERIHTGDRPHKCDYPNCGKEFIQRSALTVHSRVHTGEKPHKCEVCGKPFSDSSSLARHRRIHSGKRPYKCPFANCQKTFTRRTTLTRHQGNHPGSLDQATHGQHPKLSIPSQSSAEDTYSETRSSRASTGSPSDPPTISPNDEMPQMSLHRQSQDFKYIPQQQSLPPHMRNEYSMPMMHNHNHNHNHNLHNPSVSSATTNFTSAPQPRASITSNPTSYGPPQPLEPPANGTASGNASPHMSTMGWGSPTHGGLPSPTAMDFSGYPDPTYGGQQMFFPGSGMRRPQSTEPEDWSLRGNRNANNNFNHMHMGHDWNMPMPEIKQERAYAM</sequence>
<dbReference type="PANTHER" id="PTHR14003">
    <property type="entry name" value="TRANSCRIPTIONAL REPRESSOR PROTEIN YY"/>
    <property type="match status" value="1"/>
</dbReference>
<dbReference type="RefSeq" id="XP_064732212.1">
    <property type="nucleotide sequence ID" value="XM_064871832.1"/>
</dbReference>
<feature type="domain" description="C2H2-type" evidence="7">
    <location>
        <begin position="95"/>
        <end position="124"/>
    </location>
</feature>
<reference evidence="8 9" key="1">
    <citation type="journal article" date="2023" name="Res Sq">
        <title>Genomic and morphological characterization of Knufia obscura isolated from the Mars 2020 spacecraft assembly facility.</title>
        <authorList>
            <person name="Chander A.M."/>
            <person name="Teixeira M.M."/>
            <person name="Singh N.K."/>
            <person name="Williams M.P."/>
            <person name="Parker C.W."/>
            <person name="Leo P."/>
            <person name="Stajich J.E."/>
            <person name="Torok T."/>
            <person name="Tighe S."/>
            <person name="Mason C.E."/>
            <person name="Venkateswaran K."/>
        </authorList>
    </citation>
    <scope>NUCLEOTIDE SEQUENCE [LARGE SCALE GENOMIC DNA]</scope>
    <source>
        <strain evidence="8 9">CCFEE 5817</strain>
    </source>
</reference>
<feature type="compositionally biased region" description="Polar residues" evidence="6">
    <location>
        <begin position="277"/>
        <end position="302"/>
    </location>
</feature>
<feature type="region of interest" description="Disordered" evidence="6">
    <location>
        <begin position="265"/>
        <end position="385"/>
    </location>
</feature>
<gene>
    <name evidence="8" type="ORF">PMZ80_003403</name>
</gene>
<feature type="region of interest" description="Disordered" evidence="6">
    <location>
        <begin position="171"/>
        <end position="237"/>
    </location>
</feature>
<protein>
    <recommendedName>
        <fullName evidence="7">C2H2-type domain-containing protein</fullName>
    </recommendedName>
</protein>
<evidence type="ECO:0000256" key="6">
    <source>
        <dbReference type="SAM" id="MobiDB-lite"/>
    </source>
</evidence>
<feature type="domain" description="C2H2-type" evidence="7">
    <location>
        <begin position="125"/>
        <end position="152"/>
    </location>
</feature>
<name>A0ABR0RUN6_9EURO</name>
<feature type="region of interest" description="Disordered" evidence="6">
    <location>
        <begin position="41"/>
        <end position="62"/>
    </location>
</feature>
<keyword evidence="1" id="KW-0479">Metal-binding</keyword>
<dbReference type="EMBL" id="JAVHJV010000003">
    <property type="protein sequence ID" value="KAK5944122.1"/>
    <property type="molecule type" value="Genomic_DNA"/>
</dbReference>
<dbReference type="InterPro" id="IPR036236">
    <property type="entry name" value="Znf_C2H2_sf"/>
</dbReference>
<dbReference type="PANTHER" id="PTHR14003:SF20">
    <property type="entry name" value="FINGER DOMAIN PROTEIN, PUTATIVE (AFU_ORTHOLOGUE AFUA_4G10380)-RELATED"/>
    <property type="match status" value="1"/>
</dbReference>
<organism evidence="8 9">
    <name type="scientific">Knufia obscura</name>
    <dbReference type="NCBI Taxonomy" id="1635080"/>
    <lineage>
        <taxon>Eukaryota</taxon>
        <taxon>Fungi</taxon>
        <taxon>Dikarya</taxon>
        <taxon>Ascomycota</taxon>
        <taxon>Pezizomycotina</taxon>
        <taxon>Eurotiomycetes</taxon>
        <taxon>Chaetothyriomycetidae</taxon>
        <taxon>Chaetothyriales</taxon>
        <taxon>Trichomeriaceae</taxon>
        <taxon>Knufia</taxon>
    </lineage>
</organism>
<dbReference type="Proteomes" id="UP001334248">
    <property type="component" value="Unassembled WGS sequence"/>
</dbReference>
<keyword evidence="9" id="KW-1185">Reference proteome</keyword>
<dbReference type="InterPro" id="IPR013087">
    <property type="entry name" value="Znf_C2H2_type"/>
</dbReference>
<accession>A0ABR0RUN6</accession>
<dbReference type="GeneID" id="89996852"/>
<evidence type="ECO:0000256" key="3">
    <source>
        <dbReference type="ARBA" id="ARBA00022771"/>
    </source>
</evidence>
<dbReference type="SMART" id="SM00355">
    <property type="entry name" value="ZnF_C2H2"/>
    <property type="match status" value="4"/>
</dbReference>
<evidence type="ECO:0000256" key="4">
    <source>
        <dbReference type="ARBA" id="ARBA00022833"/>
    </source>
</evidence>
<evidence type="ECO:0000259" key="7">
    <source>
        <dbReference type="PROSITE" id="PS50157"/>
    </source>
</evidence>
<dbReference type="Gene3D" id="3.30.160.60">
    <property type="entry name" value="Classic Zinc Finger"/>
    <property type="match status" value="4"/>
</dbReference>
<keyword evidence="2" id="KW-0677">Repeat</keyword>